<keyword evidence="5" id="KW-1185">Reference proteome</keyword>
<accession>A0A3P8ST09</accession>
<evidence type="ECO:0000256" key="2">
    <source>
        <dbReference type="ARBA" id="ARBA00022741"/>
    </source>
</evidence>
<dbReference type="GeneTree" id="ENSGT00940000161731"/>
<evidence type="ECO:0000313" key="4">
    <source>
        <dbReference type="Ensembl" id="ENSAPEP00000015504.1"/>
    </source>
</evidence>
<dbReference type="SMART" id="SM00174">
    <property type="entry name" value="RHO"/>
    <property type="match status" value="1"/>
</dbReference>
<dbReference type="AlphaFoldDB" id="A0A3P8ST09"/>
<organism evidence="4 5">
    <name type="scientific">Amphiprion percula</name>
    <name type="common">Orange clownfish</name>
    <name type="synonym">Lutjanus percula</name>
    <dbReference type="NCBI Taxonomy" id="161767"/>
    <lineage>
        <taxon>Eukaryota</taxon>
        <taxon>Metazoa</taxon>
        <taxon>Chordata</taxon>
        <taxon>Craniata</taxon>
        <taxon>Vertebrata</taxon>
        <taxon>Euteleostomi</taxon>
        <taxon>Actinopterygii</taxon>
        <taxon>Neopterygii</taxon>
        <taxon>Teleostei</taxon>
        <taxon>Neoteleostei</taxon>
        <taxon>Acanthomorphata</taxon>
        <taxon>Ovalentaria</taxon>
        <taxon>Pomacentridae</taxon>
        <taxon>Amphiprion</taxon>
    </lineage>
</organism>
<dbReference type="PRINTS" id="PR00449">
    <property type="entry name" value="RASTRNSFRMNG"/>
</dbReference>
<dbReference type="STRING" id="161767.ENSAPEP00000015504"/>
<dbReference type="GO" id="GO:0007264">
    <property type="term" value="P:small GTPase-mediated signal transduction"/>
    <property type="evidence" value="ECO:0007669"/>
    <property type="project" value="InterPro"/>
</dbReference>
<dbReference type="InterPro" id="IPR003578">
    <property type="entry name" value="Small_GTPase_Rho"/>
</dbReference>
<comment type="similarity">
    <text evidence="1">Belongs to the small GTPase superfamily. Rho family.</text>
</comment>
<evidence type="ECO:0000256" key="1">
    <source>
        <dbReference type="ARBA" id="ARBA00010142"/>
    </source>
</evidence>
<reference evidence="4" key="3">
    <citation type="submission" date="2025-09" db="UniProtKB">
        <authorList>
            <consortium name="Ensembl"/>
        </authorList>
    </citation>
    <scope>IDENTIFICATION</scope>
</reference>
<dbReference type="InterPro" id="IPR027417">
    <property type="entry name" value="P-loop_NTPase"/>
</dbReference>
<dbReference type="SMART" id="SM00173">
    <property type="entry name" value="RAS"/>
    <property type="match status" value="1"/>
</dbReference>
<protein>
    <submittedName>
        <fullName evidence="4">Uncharacterized protein</fullName>
    </submittedName>
</protein>
<dbReference type="InterPro" id="IPR001806">
    <property type="entry name" value="Small_GTPase"/>
</dbReference>
<evidence type="ECO:0000256" key="3">
    <source>
        <dbReference type="ARBA" id="ARBA00023134"/>
    </source>
</evidence>
<reference evidence="4" key="2">
    <citation type="submission" date="2025-08" db="UniProtKB">
        <authorList>
            <consortium name="Ensembl"/>
        </authorList>
    </citation>
    <scope>IDENTIFICATION</scope>
</reference>
<proteinExistence type="inferred from homology"/>
<dbReference type="SMART" id="SM00175">
    <property type="entry name" value="RAB"/>
    <property type="match status" value="1"/>
</dbReference>
<dbReference type="PROSITE" id="PS51420">
    <property type="entry name" value="RHO"/>
    <property type="match status" value="1"/>
</dbReference>
<keyword evidence="2" id="KW-0547">Nucleotide-binding</keyword>
<name>A0A3P8ST09_AMPPE</name>
<keyword evidence="3" id="KW-0342">GTP-binding</keyword>
<dbReference type="PROSITE" id="PS51419">
    <property type="entry name" value="RAB"/>
    <property type="match status" value="1"/>
</dbReference>
<dbReference type="GO" id="GO:0005525">
    <property type="term" value="F:GTP binding"/>
    <property type="evidence" value="ECO:0007669"/>
    <property type="project" value="UniProtKB-KW"/>
</dbReference>
<dbReference type="GO" id="GO:0003924">
    <property type="term" value="F:GTPase activity"/>
    <property type="evidence" value="ECO:0007669"/>
    <property type="project" value="InterPro"/>
</dbReference>
<dbReference type="Gene3D" id="3.40.50.300">
    <property type="entry name" value="P-loop containing nucleotide triphosphate hydrolases"/>
    <property type="match status" value="1"/>
</dbReference>
<dbReference type="PROSITE" id="PS51421">
    <property type="entry name" value="RAS"/>
    <property type="match status" value="1"/>
</dbReference>
<dbReference type="InterPro" id="IPR005225">
    <property type="entry name" value="Small_GTP-bd"/>
</dbReference>
<dbReference type="FunFam" id="3.40.50.300:FF:001179">
    <property type="entry name" value="Rho family GTPase"/>
    <property type="match status" value="1"/>
</dbReference>
<dbReference type="NCBIfam" id="TIGR00231">
    <property type="entry name" value="small_GTP"/>
    <property type="match status" value="1"/>
</dbReference>
<dbReference type="Pfam" id="PF00071">
    <property type="entry name" value="Ras"/>
    <property type="match status" value="1"/>
</dbReference>
<dbReference type="OMA" id="CYPTADV"/>
<dbReference type="PANTHER" id="PTHR24072">
    <property type="entry name" value="RHO FAMILY GTPASE"/>
    <property type="match status" value="1"/>
</dbReference>
<dbReference type="Proteomes" id="UP000265080">
    <property type="component" value="Chromosome 5"/>
</dbReference>
<sequence>MAQKGLGASRGSTSEQKEFNVVAVGDGLCGRSSLITTYTTGVFPESWTPTVIESAVANTVFEGQQFQLNIWDCAADEEYDRLRTLCYPTADVVLICYDVMSPSSFNNVFQKWYPEVQHFCARVPIILVGCKTDLRSDKFLEEKLWSLGQNAIMYTQGEEAGRKISAVAYLECSAKCNENVDAVFREATKQALMVKRVKDRVTKSGSPCASS</sequence>
<dbReference type="Ensembl" id="ENSAPET00000015907.1">
    <property type="protein sequence ID" value="ENSAPEP00000015504.1"/>
    <property type="gene ID" value="ENSAPEG00000011052.1"/>
</dbReference>
<evidence type="ECO:0000313" key="5">
    <source>
        <dbReference type="Proteomes" id="UP000265080"/>
    </source>
</evidence>
<reference evidence="4 5" key="1">
    <citation type="submission" date="2018-03" db="EMBL/GenBank/DDBJ databases">
        <title>Finding Nemo's genes: A chromosome-scale reference assembly of the genome of the orange clownfish Amphiprion percula.</title>
        <authorList>
            <person name="Lehmann R."/>
        </authorList>
    </citation>
    <scope>NUCLEOTIDE SEQUENCE</scope>
</reference>
<dbReference type="SUPFAM" id="SSF52540">
    <property type="entry name" value="P-loop containing nucleoside triphosphate hydrolases"/>
    <property type="match status" value="1"/>
</dbReference>